<evidence type="ECO:0000259" key="5">
    <source>
        <dbReference type="PROSITE" id="PS50893"/>
    </source>
</evidence>
<dbReference type="PROSITE" id="PS00211">
    <property type="entry name" value="ABC_TRANSPORTER_1"/>
    <property type="match status" value="1"/>
</dbReference>
<dbReference type="PANTHER" id="PTHR42788:SF13">
    <property type="entry name" value="ALIPHATIC SULFONATES IMPORT ATP-BINDING PROTEIN SSUB"/>
    <property type="match status" value="1"/>
</dbReference>
<dbReference type="InterPro" id="IPR027417">
    <property type="entry name" value="P-loop_NTPase"/>
</dbReference>
<keyword evidence="7" id="KW-1185">Reference proteome</keyword>
<dbReference type="SMART" id="SM00382">
    <property type="entry name" value="AAA"/>
    <property type="match status" value="1"/>
</dbReference>
<dbReference type="KEGG" id="bda:FSZ17_07170"/>
<dbReference type="OrthoDB" id="9802264at2"/>
<keyword evidence="2" id="KW-0547">Nucleotide-binding</keyword>
<proteinExistence type="predicted"/>
<dbReference type="InterPro" id="IPR050166">
    <property type="entry name" value="ABC_transporter_ATP-bind"/>
</dbReference>
<keyword evidence="4" id="KW-1278">Translocase</keyword>
<reference evidence="7" key="1">
    <citation type="submission" date="2019-08" db="EMBL/GenBank/DDBJ databases">
        <authorList>
            <person name="Zheng X."/>
        </authorList>
    </citation>
    <scope>NUCLEOTIDE SEQUENCE [LARGE SCALE GENOMIC DNA]</scope>
    <source>
        <strain evidence="7">FJAT-25496</strain>
    </source>
</reference>
<evidence type="ECO:0000313" key="6">
    <source>
        <dbReference type="EMBL" id="QED47042.1"/>
    </source>
</evidence>
<evidence type="ECO:0000313" key="7">
    <source>
        <dbReference type="Proteomes" id="UP000321555"/>
    </source>
</evidence>
<dbReference type="GO" id="GO:0005524">
    <property type="term" value="F:ATP binding"/>
    <property type="evidence" value="ECO:0007669"/>
    <property type="project" value="UniProtKB-KW"/>
</dbReference>
<dbReference type="EMBL" id="CP042593">
    <property type="protein sequence ID" value="QED47042.1"/>
    <property type="molecule type" value="Genomic_DNA"/>
</dbReference>
<evidence type="ECO:0000256" key="2">
    <source>
        <dbReference type="ARBA" id="ARBA00022741"/>
    </source>
</evidence>
<protein>
    <submittedName>
        <fullName evidence="6">ABC transporter ATP-binding protein</fullName>
    </submittedName>
</protein>
<dbReference type="InterPro" id="IPR003593">
    <property type="entry name" value="AAA+_ATPase"/>
</dbReference>
<accession>A0A5B8Z1Y4</accession>
<dbReference type="PROSITE" id="PS50893">
    <property type="entry name" value="ABC_TRANSPORTER_2"/>
    <property type="match status" value="1"/>
</dbReference>
<organism evidence="6 7">
    <name type="scientific">Cytobacillus dafuensis</name>
    <name type="common">Bacillus dafuensis</name>
    <dbReference type="NCBI Taxonomy" id="1742359"/>
    <lineage>
        <taxon>Bacteria</taxon>
        <taxon>Bacillati</taxon>
        <taxon>Bacillota</taxon>
        <taxon>Bacilli</taxon>
        <taxon>Bacillales</taxon>
        <taxon>Bacillaceae</taxon>
        <taxon>Cytobacillus</taxon>
    </lineage>
</organism>
<evidence type="ECO:0000256" key="3">
    <source>
        <dbReference type="ARBA" id="ARBA00022840"/>
    </source>
</evidence>
<dbReference type="InterPro" id="IPR017871">
    <property type="entry name" value="ABC_transporter-like_CS"/>
</dbReference>
<dbReference type="CDD" id="cd03293">
    <property type="entry name" value="ABC_NrtD_SsuB_transporters"/>
    <property type="match status" value="1"/>
</dbReference>
<dbReference type="Gene3D" id="3.40.50.300">
    <property type="entry name" value="P-loop containing nucleotide triphosphate hydrolases"/>
    <property type="match status" value="1"/>
</dbReference>
<dbReference type="RefSeq" id="WP_057774764.1">
    <property type="nucleotide sequence ID" value="NZ_CP042593.1"/>
</dbReference>
<keyword evidence="3 6" id="KW-0067">ATP-binding</keyword>
<keyword evidence="1" id="KW-0813">Transport</keyword>
<dbReference type="Proteomes" id="UP000321555">
    <property type="component" value="Chromosome"/>
</dbReference>
<feature type="domain" description="ABC transporter" evidence="5">
    <location>
        <begin position="25"/>
        <end position="256"/>
    </location>
</feature>
<evidence type="ECO:0000256" key="4">
    <source>
        <dbReference type="ARBA" id="ARBA00022967"/>
    </source>
</evidence>
<dbReference type="AlphaFoldDB" id="A0A5B8Z1Y4"/>
<dbReference type="GO" id="GO:0016887">
    <property type="term" value="F:ATP hydrolysis activity"/>
    <property type="evidence" value="ECO:0007669"/>
    <property type="project" value="InterPro"/>
</dbReference>
<dbReference type="InterPro" id="IPR003439">
    <property type="entry name" value="ABC_transporter-like_ATP-bd"/>
</dbReference>
<gene>
    <name evidence="6" type="ORF">FSZ17_07170</name>
</gene>
<dbReference type="PANTHER" id="PTHR42788">
    <property type="entry name" value="TAURINE IMPORT ATP-BINDING PROTEIN-RELATED"/>
    <property type="match status" value="1"/>
</dbReference>
<sequence>MTVSHKETLLGNSSSTLDSKSPAVISIEQVNKRYQSSTIALENVNLQIHNREFISFVGPSGCGKSTLLRMIAGLGEPTNGNISVLGTTPEIARQKNGEVAFVFQESTLLPWRSVYQNVILPLELSGVSKKVQKEEGYRVLELVGLKDHVKALPNQLSGGMRMRVSIARALIAKPKLLLMDEPFGALDEITRQNLQNELLNIWEKEELTVLFVTHNVFESVFISNRIAIMTPRPGKISALIDVDLPYPREENLRSTHRFSELVATVSEKLKH</sequence>
<dbReference type="Pfam" id="PF00005">
    <property type="entry name" value="ABC_tran"/>
    <property type="match status" value="1"/>
</dbReference>
<evidence type="ECO:0000256" key="1">
    <source>
        <dbReference type="ARBA" id="ARBA00022448"/>
    </source>
</evidence>
<name>A0A5B8Z1Y4_CYTDA</name>
<dbReference type="SUPFAM" id="SSF52540">
    <property type="entry name" value="P-loop containing nucleoside triphosphate hydrolases"/>
    <property type="match status" value="1"/>
</dbReference>
<dbReference type="STRING" id="1742359.GCA_001439625_04032"/>